<keyword evidence="3" id="KW-1185">Reference proteome</keyword>
<evidence type="ECO:0000313" key="2">
    <source>
        <dbReference type="EMBL" id="EKU94699.1"/>
    </source>
</evidence>
<dbReference type="STRING" id="202789.GCA_001457435_00458"/>
<proteinExistence type="predicted"/>
<name>K9EBQ5_9ACTO</name>
<dbReference type="AlphaFoldDB" id="K9EBQ5"/>
<dbReference type="EMBL" id="AGWL01000008">
    <property type="protein sequence ID" value="EKU94699.1"/>
    <property type="molecule type" value="Genomic_DNA"/>
</dbReference>
<feature type="region of interest" description="Disordered" evidence="1">
    <location>
        <begin position="64"/>
        <end position="84"/>
    </location>
</feature>
<feature type="compositionally biased region" description="Basic and acidic residues" evidence="1">
    <location>
        <begin position="65"/>
        <end position="84"/>
    </location>
</feature>
<dbReference type="HOGENOM" id="CLU_2520173_0_0_11"/>
<evidence type="ECO:0000256" key="1">
    <source>
        <dbReference type="SAM" id="MobiDB-lite"/>
    </source>
</evidence>
<accession>K9EBQ5</accession>
<sequence>MFETFTYQVQGQMFSFSENANILARYRAIFLERRDFFRITVHTYQKKDYCPWYGRTNSKYAHITSRKEAAHTRQQDRSNRQSVT</sequence>
<reference evidence="2 3" key="1">
    <citation type="submission" date="2012-09" db="EMBL/GenBank/DDBJ databases">
        <title>The Genome Sequence of Actinobaculum massiliae ACS-171-V-COL2.</title>
        <authorList>
            <consortium name="The Broad Institute Genome Sequencing Platform"/>
            <person name="Earl A."/>
            <person name="Ward D."/>
            <person name="Feldgarden M."/>
            <person name="Gevers D."/>
            <person name="Saerens B."/>
            <person name="Vaneechoutte M."/>
            <person name="Walker B."/>
            <person name="Young S.K."/>
            <person name="Zeng Q."/>
            <person name="Gargeya S."/>
            <person name="Fitzgerald M."/>
            <person name="Haas B."/>
            <person name="Abouelleil A."/>
            <person name="Alvarado L."/>
            <person name="Arachchi H.M."/>
            <person name="Berlin A."/>
            <person name="Chapman S.B."/>
            <person name="Goldberg J."/>
            <person name="Griggs A."/>
            <person name="Gujja S."/>
            <person name="Hansen M."/>
            <person name="Howarth C."/>
            <person name="Imamovic A."/>
            <person name="Larimer J."/>
            <person name="McCowen C."/>
            <person name="Montmayeur A."/>
            <person name="Murphy C."/>
            <person name="Neiman D."/>
            <person name="Pearson M."/>
            <person name="Priest M."/>
            <person name="Roberts A."/>
            <person name="Saif S."/>
            <person name="Shea T."/>
            <person name="Sisk P."/>
            <person name="Sykes S."/>
            <person name="Wortman J."/>
            <person name="Nusbaum C."/>
            <person name="Birren B."/>
        </authorList>
    </citation>
    <scope>NUCLEOTIDE SEQUENCE [LARGE SCALE GENOMIC DNA]</scope>
    <source>
        <strain evidence="3">ACS-171-V-Col2</strain>
    </source>
</reference>
<evidence type="ECO:0000313" key="3">
    <source>
        <dbReference type="Proteomes" id="UP000009888"/>
    </source>
</evidence>
<protein>
    <submittedName>
        <fullName evidence="2">Uncharacterized protein</fullName>
    </submittedName>
</protein>
<gene>
    <name evidence="2" type="ORF">HMPREF9233_01646</name>
</gene>
<dbReference type="Proteomes" id="UP000009888">
    <property type="component" value="Unassembled WGS sequence"/>
</dbReference>
<comment type="caution">
    <text evidence="2">The sequence shown here is derived from an EMBL/GenBank/DDBJ whole genome shotgun (WGS) entry which is preliminary data.</text>
</comment>
<organism evidence="2 3">
    <name type="scientific">Actinobaculum massiliense ACS-171-V-Col2</name>
    <dbReference type="NCBI Taxonomy" id="883066"/>
    <lineage>
        <taxon>Bacteria</taxon>
        <taxon>Bacillati</taxon>
        <taxon>Actinomycetota</taxon>
        <taxon>Actinomycetes</taxon>
        <taxon>Actinomycetales</taxon>
        <taxon>Actinomycetaceae</taxon>
        <taxon>Actinobaculum</taxon>
    </lineage>
</organism>